<gene>
    <name evidence="3" type="ORF">D3870_18635</name>
</gene>
<dbReference type="OrthoDB" id="8759924at2"/>
<feature type="domain" description="PRC-barrel" evidence="2">
    <location>
        <begin position="51"/>
        <end position="113"/>
    </location>
</feature>
<keyword evidence="4" id="KW-1185">Reference proteome</keyword>
<dbReference type="PANTHER" id="PTHR36505">
    <property type="entry name" value="BLR1072 PROTEIN"/>
    <property type="match status" value="1"/>
</dbReference>
<dbReference type="InterPro" id="IPR011033">
    <property type="entry name" value="PRC_barrel-like_sf"/>
</dbReference>
<dbReference type="Proteomes" id="UP000285190">
    <property type="component" value="Unassembled WGS sequence"/>
</dbReference>
<dbReference type="EMBL" id="QYUN01000003">
    <property type="protein sequence ID" value="RJF96476.1"/>
    <property type="molecule type" value="Genomic_DNA"/>
</dbReference>
<feature type="chain" id="PRO_5019205664" evidence="1">
    <location>
        <begin position="25"/>
        <end position="132"/>
    </location>
</feature>
<evidence type="ECO:0000259" key="2">
    <source>
        <dbReference type="Pfam" id="PF05239"/>
    </source>
</evidence>
<dbReference type="AlphaFoldDB" id="A0A418WUT9"/>
<proteinExistence type="predicted"/>
<evidence type="ECO:0000313" key="3">
    <source>
        <dbReference type="EMBL" id="RJF96476.1"/>
    </source>
</evidence>
<protein>
    <submittedName>
        <fullName evidence="3">PRC-barrel domain containing protein</fullName>
    </submittedName>
</protein>
<accession>A0A418WUT9</accession>
<reference evidence="3 4" key="1">
    <citation type="submission" date="2018-09" db="EMBL/GenBank/DDBJ databases">
        <authorList>
            <person name="Zhu H."/>
        </authorList>
    </citation>
    <scope>NUCLEOTIDE SEQUENCE [LARGE SCALE GENOMIC DNA]</scope>
    <source>
        <strain evidence="3 4">K2R10-39</strain>
    </source>
</reference>
<evidence type="ECO:0000313" key="4">
    <source>
        <dbReference type="Proteomes" id="UP000285190"/>
    </source>
</evidence>
<dbReference type="InterPro" id="IPR027275">
    <property type="entry name" value="PRC-brl_dom"/>
</dbReference>
<dbReference type="SUPFAM" id="SSF50346">
    <property type="entry name" value="PRC-barrel domain"/>
    <property type="match status" value="1"/>
</dbReference>
<dbReference type="Pfam" id="PF05239">
    <property type="entry name" value="PRC"/>
    <property type="match status" value="1"/>
</dbReference>
<feature type="signal peptide" evidence="1">
    <location>
        <begin position="1"/>
        <end position="24"/>
    </location>
</feature>
<keyword evidence="1" id="KW-0732">Signal</keyword>
<organism evidence="3 4">
    <name type="scientific">Noviherbaspirillum cavernae</name>
    <dbReference type="NCBI Taxonomy" id="2320862"/>
    <lineage>
        <taxon>Bacteria</taxon>
        <taxon>Pseudomonadati</taxon>
        <taxon>Pseudomonadota</taxon>
        <taxon>Betaproteobacteria</taxon>
        <taxon>Burkholderiales</taxon>
        <taxon>Oxalobacteraceae</taxon>
        <taxon>Noviherbaspirillum</taxon>
    </lineage>
</organism>
<dbReference type="Gene3D" id="2.30.30.240">
    <property type="entry name" value="PRC-barrel domain"/>
    <property type="match status" value="1"/>
</dbReference>
<dbReference type="RefSeq" id="WP_119742399.1">
    <property type="nucleotide sequence ID" value="NZ_QYUN01000003.1"/>
</dbReference>
<sequence>MKNKVIMTLPAIFAALAISGHASAQVAGSTTLGVSVTELVSVKEGWSAKKQILGQTVYNENKDKVGTIDDVIVAPDKAISYAIVGAGGFVGIGRHDVAIPIGQFKQDGGRFVLAGATKDAIKAMPKFEYAKK</sequence>
<evidence type="ECO:0000256" key="1">
    <source>
        <dbReference type="SAM" id="SignalP"/>
    </source>
</evidence>
<comment type="caution">
    <text evidence="3">The sequence shown here is derived from an EMBL/GenBank/DDBJ whole genome shotgun (WGS) entry which is preliminary data.</text>
</comment>
<dbReference type="PANTHER" id="PTHR36505:SF1">
    <property type="entry name" value="BLR1072 PROTEIN"/>
    <property type="match status" value="1"/>
</dbReference>
<name>A0A418WUT9_9BURK</name>